<organism evidence="1">
    <name type="scientific">Anguilla anguilla</name>
    <name type="common">European freshwater eel</name>
    <name type="synonym">Muraena anguilla</name>
    <dbReference type="NCBI Taxonomy" id="7936"/>
    <lineage>
        <taxon>Eukaryota</taxon>
        <taxon>Metazoa</taxon>
        <taxon>Chordata</taxon>
        <taxon>Craniata</taxon>
        <taxon>Vertebrata</taxon>
        <taxon>Euteleostomi</taxon>
        <taxon>Actinopterygii</taxon>
        <taxon>Neopterygii</taxon>
        <taxon>Teleostei</taxon>
        <taxon>Anguilliformes</taxon>
        <taxon>Anguillidae</taxon>
        <taxon>Anguilla</taxon>
    </lineage>
</organism>
<proteinExistence type="predicted"/>
<reference evidence="1" key="2">
    <citation type="journal article" date="2015" name="Fish Shellfish Immunol.">
        <title>Early steps in the European eel (Anguilla anguilla)-Vibrio vulnificus interaction in the gills: Role of the RtxA13 toxin.</title>
        <authorList>
            <person name="Callol A."/>
            <person name="Pajuelo D."/>
            <person name="Ebbesson L."/>
            <person name="Teles M."/>
            <person name="MacKenzie S."/>
            <person name="Amaro C."/>
        </authorList>
    </citation>
    <scope>NUCLEOTIDE SEQUENCE</scope>
</reference>
<dbReference type="AlphaFoldDB" id="A0A0E9QAX2"/>
<name>A0A0E9QAX2_ANGAN</name>
<reference evidence="1" key="1">
    <citation type="submission" date="2014-11" db="EMBL/GenBank/DDBJ databases">
        <authorList>
            <person name="Amaro Gonzalez C."/>
        </authorList>
    </citation>
    <scope>NUCLEOTIDE SEQUENCE</scope>
</reference>
<evidence type="ECO:0000313" key="1">
    <source>
        <dbReference type="EMBL" id="JAH13687.1"/>
    </source>
</evidence>
<sequence length="53" mass="6018">MCVTRRNERNDTKCWTSISRKQRKSIFRIVAFITARLTVRTAEGGGGEGMEKA</sequence>
<dbReference type="EMBL" id="GBXM01094890">
    <property type="protein sequence ID" value="JAH13687.1"/>
    <property type="molecule type" value="Transcribed_RNA"/>
</dbReference>
<protein>
    <submittedName>
        <fullName evidence="1">Uncharacterized protein</fullName>
    </submittedName>
</protein>
<accession>A0A0E9QAX2</accession>